<reference evidence="2" key="1">
    <citation type="submission" date="2017-01" db="EMBL/GenBank/DDBJ databases">
        <authorList>
            <person name="Wang Y."/>
            <person name="White M."/>
            <person name="Kvist S."/>
            <person name="Moncalvo J.-M."/>
        </authorList>
    </citation>
    <scope>NUCLEOTIDE SEQUENCE [LARGE SCALE GENOMIC DNA]</scope>
    <source>
        <strain evidence="2">COL-18-3</strain>
    </source>
</reference>
<dbReference type="Proteomes" id="UP000188320">
    <property type="component" value="Unassembled WGS sequence"/>
</dbReference>
<proteinExistence type="predicted"/>
<sequence length="112" mass="12961">METDSNVYVVQRQAPMDLNVYPELEESITGIHNDIFRSILSDTKRKEFLGFCPRNEAIEYTLPFLTETGLNQSAKKVDSTLYDLQYMLSGITRPIDYVIHQVIESREVVDQQ</sequence>
<dbReference type="EMBL" id="LSSK01000945">
    <property type="protein sequence ID" value="OMH81245.1"/>
    <property type="molecule type" value="Genomic_DNA"/>
</dbReference>
<evidence type="ECO:0000313" key="1">
    <source>
        <dbReference type="EMBL" id="OMH81245.1"/>
    </source>
</evidence>
<keyword evidence="2" id="KW-1185">Reference proteome</keyword>
<dbReference type="AlphaFoldDB" id="A0A1R1PJU8"/>
<name>A0A1R1PJU8_ZANCU</name>
<protein>
    <submittedName>
        <fullName evidence="1">Uncharacterized protein</fullName>
    </submittedName>
</protein>
<organism evidence="1 2">
    <name type="scientific">Zancudomyces culisetae</name>
    <name type="common">Gut fungus</name>
    <name type="synonym">Smittium culisetae</name>
    <dbReference type="NCBI Taxonomy" id="1213189"/>
    <lineage>
        <taxon>Eukaryota</taxon>
        <taxon>Fungi</taxon>
        <taxon>Fungi incertae sedis</taxon>
        <taxon>Zoopagomycota</taxon>
        <taxon>Kickxellomycotina</taxon>
        <taxon>Harpellomycetes</taxon>
        <taxon>Harpellales</taxon>
        <taxon>Legeriomycetaceae</taxon>
        <taxon>Zancudomyces</taxon>
    </lineage>
</organism>
<evidence type="ECO:0000313" key="2">
    <source>
        <dbReference type="Proteomes" id="UP000188320"/>
    </source>
</evidence>
<comment type="caution">
    <text evidence="1">The sequence shown here is derived from an EMBL/GenBank/DDBJ whole genome shotgun (WGS) entry which is preliminary data.</text>
</comment>
<accession>A0A1R1PJU8</accession>
<gene>
    <name evidence="1" type="ORF">AX774_g5304</name>
</gene>
<dbReference type="OrthoDB" id="5545891at2759"/>